<comment type="caution">
    <text evidence="2">The sequence shown here is derived from an EMBL/GenBank/DDBJ whole genome shotgun (WGS) entry which is preliminary data.</text>
</comment>
<dbReference type="EMBL" id="PDCK01000040">
    <property type="protein sequence ID" value="PRQ50420.1"/>
    <property type="molecule type" value="Genomic_DNA"/>
</dbReference>
<evidence type="ECO:0000313" key="3">
    <source>
        <dbReference type="Proteomes" id="UP000238479"/>
    </source>
</evidence>
<evidence type="ECO:0000256" key="1">
    <source>
        <dbReference type="SAM" id="MobiDB-lite"/>
    </source>
</evidence>
<feature type="region of interest" description="Disordered" evidence="1">
    <location>
        <begin position="1"/>
        <end position="24"/>
    </location>
</feature>
<reference evidence="2 3" key="1">
    <citation type="journal article" date="2018" name="Nat. Genet.">
        <title>The Rosa genome provides new insights in the design of modern roses.</title>
        <authorList>
            <person name="Bendahmane M."/>
        </authorList>
    </citation>
    <scope>NUCLEOTIDE SEQUENCE [LARGE SCALE GENOMIC DNA]</scope>
    <source>
        <strain evidence="3">cv. Old Blush</strain>
    </source>
</reference>
<dbReference type="Proteomes" id="UP000238479">
    <property type="component" value="Chromosome 2"/>
</dbReference>
<accession>A0A2P6RVG0</accession>
<gene>
    <name evidence="2" type="ORF">RchiOBHm_Chr2g0132991</name>
</gene>
<dbReference type="Gramene" id="PRQ50420">
    <property type="protein sequence ID" value="PRQ50420"/>
    <property type="gene ID" value="RchiOBHm_Chr2g0132991"/>
</dbReference>
<name>A0A2P6RVG0_ROSCH</name>
<evidence type="ECO:0000313" key="2">
    <source>
        <dbReference type="EMBL" id="PRQ50420.1"/>
    </source>
</evidence>
<proteinExistence type="predicted"/>
<dbReference type="AlphaFoldDB" id="A0A2P6RVG0"/>
<feature type="compositionally biased region" description="Low complexity" evidence="1">
    <location>
        <begin position="1"/>
        <end position="14"/>
    </location>
</feature>
<protein>
    <submittedName>
        <fullName evidence="2">Uncharacterized protein</fullName>
    </submittedName>
</protein>
<sequence>MSKLPSSPLSSSPKSHNRDVNKKMKNHQLLYLQQGSTVYFSVMKSHYLGN</sequence>
<keyword evidence="3" id="KW-1185">Reference proteome</keyword>
<organism evidence="2 3">
    <name type="scientific">Rosa chinensis</name>
    <name type="common">China rose</name>
    <dbReference type="NCBI Taxonomy" id="74649"/>
    <lineage>
        <taxon>Eukaryota</taxon>
        <taxon>Viridiplantae</taxon>
        <taxon>Streptophyta</taxon>
        <taxon>Embryophyta</taxon>
        <taxon>Tracheophyta</taxon>
        <taxon>Spermatophyta</taxon>
        <taxon>Magnoliopsida</taxon>
        <taxon>eudicotyledons</taxon>
        <taxon>Gunneridae</taxon>
        <taxon>Pentapetalae</taxon>
        <taxon>rosids</taxon>
        <taxon>fabids</taxon>
        <taxon>Rosales</taxon>
        <taxon>Rosaceae</taxon>
        <taxon>Rosoideae</taxon>
        <taxon>Rosoideae incertae sedis</taxon>
        <taxon>Rosa</taxon>
    </lineage>
</organism>